<dbReference type="EMBL" id="LR797409">
    <property type="protein sequence ID" value="CAB4214321.1"/>
    <property type="molecule type" value="Genomic_DNA"/>
</dbReference>
<protein>
    <submittedName>
        <fullName evidence="2">Uncharacterized protein</fullName>
    </submittedName>
</protein>
<proteinExistence type="predicted"/>
<organism evidence="2">
    <name type="scientific">uncultured Caudovirales phage</name>
    <dbReference type="NCBI Taxonomy" id="2100421"/>
    <lineage>
        <taxon>Viruses</taxon>
        <taxon>Duplodnaviria</taxon>
        <taxon>Heunggongvirae</taxon>
        <taxon>Uroviricota</taxon>
        <taxon>Caudoviricetes</taxon>
        <taxon>Peduoviridae</taxon>
        <taxon>Maltschvirus</taxon>
        <taxon>Maltschvirus maltsch</taxon>
    </lineage>
</organism>
<evidence type="ECO:0000313" key="2">
    <source>
        <dbReference type="EMBL" id="CAB4214321.1"/>
    </source>
</evidence>
<accession>A0A6J5SIF1</accession>
<name>A0A6J5SIF1_9CAUD</name>
<reference evidence="2" key="1">
    <citation type="submission" date="2020-05" db="EMBL/GenBank/DDBJ databases">
        <authorList>
            <person name="Chiriac C."/>
            <person name="Salcher M."/>
            <person name="Ghai R."/>
            <person name="Kavagutti S V."/>
        </authorList>
    </citation>
    <scope>NUCLEOTIDE SEQUENCE</scope>
</reference>
<feature type="region of interest" description="Disordered" evidence="1">
    <location>
        <begin position="238"/>
        <end position="260"/>
    </location>
</feature>
<sequence>MASFQEYVNAINNGSIKIVPRQEWDGEQYVTSYIPIINGQEAPNSNDVAFIPQYAQITVNQTSGADESGNGAYTYQVQRDDTSKPPIGFRLRGRTDNNLFQDVNVGYNSQTGAIPPPQASQFYTSGEQQYSGLAGFAQGLGQIARDTAPVWTAALGANLGAGAGLFGDLGAAGAMDAATLADLQLGQAMTANAAGAAGGAGSAAYNAALLDTTNAGIPSSISPNAYSAALTDTTNMGGAGGAGSTTGLPTTGSPSSVSPSLLSTGASVAKGLLSGAGGIDNTALSNLISGGLQTAGGLLQTQASKEAALKAQQDIINATQTGVASSQFRPVGVTTAFGTSNFKTDPVTGQLISAGYTPSSAISQGVSSLTGLGQKYLAQSPEDVANQYMLGQQNLLAPTRERQLAAIRNQLQNTGRTGLSIGGTGLRPGGGMGLSASNPELEAYYNAIAQQDATLAANAQTAGQQNVNFGAGLFTQAGGLEQLAQQPLSLGAQLGGQAANYGANAGRLGLTGAVAGATYGTGSAATNNPYASLFTGLGNPTSTLGTGLMNWLTTNPSTTQPTNALNTGAYGTGLTGYENAMADIYGTGSTSNLNYFGQPTQYSAY</sequence>
<evidence type="ECO:0000256" key="1">
    <source>
        <dbReference type="SAM" id="MobiDB-lite"/>
    </source>
</evidence>
<feature type="compositionally biased region" description="Low complexity" evidence="1">
    <location>
        <begin position="245"/>
        <end position="260"/>
    </location>
</feature>
<gene>
    <name evidence="2" type="ORF">UFOVP1457_34</name>
</gene>